<gene>
    <name evidence="2" type="ORF">ETAA1_41910</name>
</gene>
<evidence type="ECO:0000313" key="2">
    <source>
        <dbReference type="EMBL" id="QDU22214.1"/>
    </source>
</evidence>
<accession>A0A517XXK0</accession>
<evidence type="ECO:0000256" key="1">
    <source>
        <dbReference type="SAM" id="SignalP"/>
    </source>
</evidence>
<evidence type="ECO:0000313" key="3">
    <source>
        <dbReference type="Proteomes" id="UP000319576"/>
    </source>
</evidence>
<protein>
    <recommendedName>
        <fullName evidence="4">Outer membrane lipoprotein carrier protein LolA</fullName>
    </recommendedName>
</protein>
<dbReference type="OrthoDB" id="284609at2"/>
<feature type="signal peptide" evidence="1">
    <location>
        <begin position="1"/>
        <end position="20"/>
    </location>
</feature>
<keyword evidence="1" id="KW-0732">Signal</keyword>
<feature type="chain" id="PRO_5022101344" description="Outer membrane lipoprotein carrier protein LolA" evidence="1">
    <location>
        <begin position="21"/>
        <end position="258"/>
    </location>
</feature>
<dbReference type="Proteomes" id="UP000319576">
    <property type="component" value="Chromosome"/>
</dbReference>
<dbReference type="RefSeq" id="WP_145241761.1">
    <property type="nucleotide sequence ID" value="NZ_CP036273.1"/>
</dbReference>
<evidence type="ECO:0008006" key="4">
    <source>
        <dbReference type="Google" id="ProtNLM"/>
    </source>
</evidence>
<dbReference type="Gene3D" id="2.50.20.10">
    <property type="entry name" value="Lipoprotein localisation LolA/LolB/LppX"/>
    <property type="match status" value="1"/>
</dbReference>
<keyword evidence="3" id="KW-1185">Reference proteome</keyword>
<organism evidence="2 3">
    <name type="scientific">Urbifossiella limnaea</name>
    <dbReference type="NCBI Taxonomy" id="2528023"/>
    <lineage>
        <taxon>Bacteria</taxon>
        <taxon>Pseudomonadati</taxon>
        <taxon>Planctomycetota</taxon>
        <taxon>Planctomycetia</taxon>
        <taxon>Gemmatales</taxon>
        <taxon>Gemmataceae</taxon>
        <taxon>Urbifossiella</taxon>
    </lineage>
</organism>
<sequence length="258" mass="28223" precursor="true">MRRLGPTLAAFVTAAATVLAQPVPGQPLQPQPATPNPRLTQHLDGWERTMGALVNYGAEFELTKKNSVFPTPRTYSGSVLCMKPNFALLAIQGKADKNDYEAFLSNGKSVYHFDTPKKTVTEFKLNAAGAADNLMLEFLGGMKAAAAQQRFQITVVGDDPTKDPNYVVLRIQPLRARDKQEFVDARMALLAPTNVAKLPAYLPAVVWLQHPNGDEETWTLKNHKTNQTGVGPELFQFKAIPGWQVQQAPAPPPPGAPR</sequence>
<name>A0A517XXK0_9BACT</name>
<dbReference type="InterPro" id="IPR017461">
    <property type="entry name" value="CHP03009_planctomycetes"/>
</dbReference>
<reference evidence="2 3" key="1">
    <citation type="submission" date="2019-02" db="EMBL/GenBank/DDBJ databases">
        <title>Deep-cultivation of Planctomycetes and their phenomic and genomic characterization uncovers novel biology.</title>
        <authorList>
            <person name="Wiegand S."/>
            <person name="Jogler M."/>
            <person name="Boedeker C."/>
            <person name="Pinto D."/>
            <person name="Vollmers J."/>
            <person name="Rivas-Marin E."/>
            <person name="Kohn T."/>
            <person name="Peeters S.H."/>
            <person name="Heuer A."/>
            <person name="Rast P."/>
            <person name="Oberbeckmann S."/>
            <person name="Bunk B."/>
            <person name="Jeske O."/>
            <person name="Meyerdierks A."/>
            <person name="Storesund J.E."/>
            <person name="Kallscheuer N."/>
            <person name="Luecker S."/>
            <person name="Lage O.M."/>
            <person name="Pohl T."/>
            <person name="Merkel B.J."/>
            <person name="Hornburger P."/>
            <person name="Mueller R.-W."/>
            <person name="Bruemmer F."/>
            <person name="Labrenz M."/>
            <person name="Spormann A.M."/>
            <person name="Op den Camp H."/>
            <person name="Overmann J."/>
            <person name="Amann R."/>
            <person name="Jetten M.S.M."/>
            <person name="Mascher T."/>
            <person name="Medema M.H."/>
            <person name="Devos D.P."/>
            <person name="Kaster A.-K."/>
            <person name="Ovreas L."/>
            <person name="Rohde M."/>
            <person name="Galperin M.Y."/>
            <person name="Jogler C."/>
        </authorList>
    </citation>
    <scope>NUCLEOTIDE SEQUENCE [LARGE SCALE GENOMIC DNA]</scope>
    <source>
        <strain evidence="2 3">ETA_A1</strain>
    </source>
</reference>
<dbReference type="NCBIfam" id="TIGR03009">
    <property type="entry name" value="plancto_dom_2"/>
    <property type="match status" value="1"/>
</dbReference>
<proteinExistence type="predicted"/>
<dbReference type="KEGG" id="uli:ETAA1_41910"/>
<dbReference type="EMBL" id="CP036273">
    <property type="protein sequence ID" value="QDU22214.1"/>
    <property type="molecule type" value="Genomic_DNA"/>
</dbReference>
<dbReference type="AlphaFoldDB" id="A0A517XXK0"/>